<comment type="caution">
    <text evidence="1">The sequence shown here is derived from an EMBL/GenBank/DDBJ whole genome shotgun (WGS) entry which is preliminary data.</text>
</comment>
<accession>A0A8S9ZAT5</accession>
<dbReference type="AlphaFoldDB" id="A0A8S9ZAT5"/>
<name>A0A8S9ZAT5_9TREM</name>
<reference evidence="1" key="1">
    <citation type="submission" date="2019-07" db="EMBL/GenBank/DDBJ databases">
        <title>Annotation for the trematode Paragonimus miyazaki's.</title>
        <authorList>
            <person name="Choi Y.-J."/>
        </authorList>
    </citation>
    <scope>NUCLEOTIDE SEQUENCE</scope>
    <source>
        <strain evidence="1">Japan</strain>
    </source>
</reference>
<proteinExistence type="predicted"/>
<keyword evidence="2" id="KW-1185">Reference proteome</keyword>
<dbReference type="Proteomes" id="UP000822476">
    <property type="component" value="Unassembled WGS sequence"/>
</dbReference>
<evidence type="ECO:0000313" key="2">
    <source>
        <dbReference type="Proteomes" id="UP000822476"/>
    </source>
</evidence>
<sequence length="138" mass="15607">MASDALKRPRGCSCAHVCRLPELVHEERPRCSFQSPKASVIEKMQRNPPIFRHYLEFTCEVDEKRKPTVYPVDNDYPSPPLQLENVPFGGISKTVEAGIIEESIHFFNPVALRIRYEEGAPRRIADGRLDSGGQNEGN</sequence>
<dbReference type="EMBL" id="JTDE01000029">
    <property type="protein sequence ID" value="KAF7262581.1"/>
    <property type="molecule type" value="Genomic_DNA"/>
</dbReference>
<evidence type="ECO:0000313" key="1">
    <source>
        <dbReference type="EMBL" id="KAF7262581.1"/>
    </source>
</evidence>
<gene>
    <name evidence="1" type="ORF">EG68_00212</name>
</gene>
<organism evidence="1 2">
    <name type="scientific">Paragonimus skrjabini miyazakii</name>
    <dbReference type="NCBI Taxonomy" id="59628"/>
    <lineage>
        <taxon>Eukaryota</taxon>
        <taxon>Metazoa</taxon>
        <taxon>Spiralia</taxon>
        <taxon>Lophotrochozoa</taxon>
        <taxon>Platyhelminthes</taxon>
        <taxon>Trematoda</taxon>
        <taxon>Digenea</taxon>
        <taxon>Plagiorchiida</taxon>
        <taxon>Troglotremata</taxon>
        <taxon>Troglotrematidae</taxon>
        <taxon>Paragonimus</taxon>
    </lineage>
</organism>
<protein>
    <submittedName>
        <fullName evidence="1">Uncharacterized protein</fullName>
    </submittedName>
</protein>